<protein>
    <submittedName>
        <fullName evidence="1">Uncharacterized protein</fullName>
    </submittedName>
</protein>
<evidence type="ECO:0000313" key="2">
    <source>
        <dbReference type="Proteomes" id="UP000050525"/>
    </source>
</evidence>
<dbReference type="EMBL" id="AKHW03006672">
    <property type="protein sequence ID" value="KYO19223.1"/>
    <property type="molecule type" value="Genomic_DNA"/>
</dbReference>
<accession>A0A151M3X0</accession>
<dbReference type="Proteomes" id="UP000050525">
    <property type="component" value="Unassembled WGS sequence"/>
</dbReference>
<keyword evidence="2" id="KW-1185">Reference proteome</keyword>
<gene>
    <name evidence="1" type="ORF">Y1Q_0001130</name>
</gene>
<evidence type="ECO:0000313" key="1">
    <source>
        <dbReference type="EMBL" id="KYO19223.1"/>
    </source>
</evidence>
<organism evidence="1 2">
    <name type="scientific">Alligator mississippiensis</name>
    <name type="common">American alligator</name>
    <dbReference type="NCBI Taxonomy" id="8496"/>
    <lineage>
        <taxon>Eukaryota</taxon>
        <taxon>Metazoa</taxon>
        <taxon>Chordata</taxon>
        <taxon>Craniata</taxon>
        <taxon>Vertebrata</taxon>
        <taxon>Euteleostomi</taxon>
        <taxon>Archelosauria</taxon>
        <taxon>Archosauria</taxon>
        <taxon>Crocodylia</taxon>
        <taxon>Alligatoridae</taxon>
        <taxon>Alligatorinae</taxon>
        <taxon>Alligator</taxon>
    </lineage>
</organism>
<dbReference type="AlphaFoldDB" id="A0A151M3X0"/>
<name>A0A151M3X0_ALLMI</name>
<proteinExistence type="predicted"/>
<reference evidence="1 2" key="1">
    <citation type="journal article" date="2012" name="Genome Biol.">
        <title>Sequencing three crocodilian genomes to illuminate the evolution of archosaurs and amniotes.</title>
        <authorList>
            <person name="St John J.A."/>
            <person name="Braun E.L."/>
            <person name="Isberg S.R."/>
            <person name="Miles L.G."/>
            <person name="Chong A.Y."/>
            <person name="Gongora J."/>
            <person name="Dalzell P."/>
            <person name="Moran C."/>
            <person name="Bed'hom B."/>
            <person name="Abzhanov A."/>
            <person name="Burgess S.C."/>
            <person name="Cooksey A.M."/>
            <person name="Castoe T.A."/>
            <person name="Crawford N.G."/>
            <person name="Densmore L.D."/>
            <person name="Drew J.C."/>
            <person name="Edwards S.V."/>
            <person name="Faircloth B.C."/>
            <person name="Fujita M.K."/>
            <person name="Greenwold M.J."/>
            <person name="Hoffmann F.G."/>
            <person name="Howard J.M."/>
            <person name="Iguchi T."/>
            <person name="Janes D.E."/>
            <person name="Khan S.Y."/>
            <person name="Kohno S."/>
            <person name="de Koning A.J."/>
            <person name="Lance S.L."/>
            <person name="McCarthy F.M."/>
            <person name="McCormack J.E."/>
            <person name="Merchant M.E."/>
            <person name="Peterson D.G."/>
            <person name="Pollock D.D."/>
            <person name="Pourmand N."/>
            <person name="Raney B.J."/>
            <person name="Roessler K.A."/>
            <person name="Sanford J.R."/>
            <person name="Sawyer R.H."/>
            <person name="Schmidt C.J."/>
            <person name="Triplett E.W."/>
            <person name="Tuberville T.D."/>
            <person name="Venegas-Anaya M."/>
            <person name="Howard J.T."/>
            <person name="Jarvis E.D."/>
            <person name="Guillette L.J.Jr."/>
            <person name="Glenn T.C."/>
            <person name="Green R.E."/>
            <person name="Ray D.A."/>
        </authorList>
    </citation>
    <scope>NUCLEOTIDE SEQUENCE [LARGE SCALE GENOMIC DNA]</scope>
    <source>
        <strain evidence="1">KSC_2009_1</strain>
    </source>
</reference>
<comment type="caution">
    <text evidence="1">The sequence shown here is derived from an EMBL/GenBank/DDBJ whole genome shotgun (WGS) entry which is preliminary data.</text>
</comment>
<sequence length="83" mass="9537">MGHEVERYVSGGEWQGKVTAIQVNQQKKINLLHVLKEKLASVCNRFSYQRNGLEADVMPAPWTARKTQTQETSLQSNHWIDRA</sequence>